<evidence type="ECO:0000313" key="1">
    <source>
        <dbReference type="EMBL" id="PWG04039.1"/>
    </source>
</evidence>
<gene>
    <name evidence="1" type="ORF">DIS07_14860</name>
</gene>
<name>A0A2U2J6S3_9FLAO</name>
<comment type="caution">
    <text evidence="1">The sequence shown here is derived from an EMBL/GenBank/DDBJ whole genome shotgun (WGS) entry which is preliminary data.</text>
</comment>
<keyword evidence="2" id="KW-1185">Reference proteome</keyword>
<sequence>MRGLALNFASTHQTENPRGFSEVGENQQLLIAIVVLSFYFVSYQSFWSKYLSNSLSFILNKIFEKLLDSEIPFSFRKSVIE</sequence>
<protein>
    <submittedName>
        <fullName evidence="1">Uncharacterized protein</fullName>
    </submittedName>
</protein>
<evidence type="ECO:0000313" key="2">
    <source>
        <dbReference type="Proteomes" id="UP000245670"/>
    </source>
</evidence>
<dbReference type="Proteomes" id="UP000245670">
    <property type="component" value="Unassembled WGS sequence"/>
</dbReference>
<accession>A0A2U2J6S3</accession>
<dbReference type="AlphaFoldDB" id="A0A2U2J6S3"/>
<reference evidence="1 2" key="1">
    <citation type="submission" date="2018-05" db="EMBL/GenBank/DDBJ databases">
        <title>Polaribacter aquimarinus sp. nov., isolated from sediment in a sediment of sea.</title>
        <authorList>
            <person name="Lu D."/>
        </authorList>
    </citation>
    <scope>NUCLEOTIDE SEQUENCE [LARGE SCALE GENOMIC DNA]</scope>
    <source>
        <strain evidence="1 2">ZY113</strain>
    </source>
</reference>
<dbReference type="OrthoDB" id="1377263at2"/>
<proteinExistence type="predicted"/>
<organism evidence="1 2">
    <name type="scientific">Polaribacter aquimarinus</name>
    <dbReference type="NCBI Taxonomy" id="2100726"/>
    <lineage>
        <taxon>Bacteria</taxon>
        <taxon>Pseudomonadati</taxon>
        <taxon>Bacteroidota</taxon>
        <taxon>Flavobacteriia</taxon>
        <taxon>Flavobacteriales</taxon>
        <taxon>Flavobacteriaceae</taxon>
    </lineage>
</organism>
<dbReference type="EMBL" id="QFFG01000010">
    <property type="protein sequence ID" value="PWG04039.1"/>
    <property type="molecule type" value="Genomic_DNA"/>
</dbReference>